<evidence type="ECO:0000256" key="1">
    <source>
        <dbReference type="ARBA" id="ARBA00004496"/>
    </source>
</evidence>
<dbReference type="PANTHER" id="PTHR22842">
    <property type="entry name" value="WD40 REPEAT PROTEIN"/>
    <property type="match status" value="1"/>
</dbReference>
<reference evidence="7 8" key="1">
    <citation type="journal article" date="2018" name="IMA Fungus">
        <title>IMA Genome-F 9: Draft genome sequence of Annulohypoxylon stygium, Aspergillus mulundensis, Berkeleyomyces basicola (syn. Thielaviopsis basicola), Ceratocystis smalleyi, two Cercospora beticola strains, Coleophoma cylindrospora, Fusarium fracticaudum, Phialophora cf. hyalina, and Morchella septimelata.</title>
        <authorList>
            <person name="Wingfield B.D."/>
            <person name="Bills G.F."/>
            <person name="Dong Y."/>
            <person name="Huang W."/>
            <person name="Nel W.J."/>
            <person name="Swalarsk-Parry B.S."/>
            <person name="Vaghefi N."/>
            <person name="Wilken P.M."/>
            <person name="An Z."/>
            <person name="de Beer Z.W."/>
            <person name="De Vos L."/>
            <person name="Chen L."/>
            <person name="Duong T.A."/>
            <person name="Gao Y."/>
            <person name="Hammerbacher A."/>
            <person name="Kikkert J.R."/>
            <person name="Li Y."/>
            <person name="Li H."/>
            <person name="Li K."/>
            <person name="Li Q."/>
            <person name="Liu X."/>
            <person name="Ma X."/>
            <person name="Naidoo K."/>
            <person name="Pethybridge S.J."/>
            <person name="Sun J."/>
            <person name="Steenkamp E.T."/>
            <person name="van der Nest M.A."/>
            <person name="van Wyk S."/>
            <person name="Wingfield M.J."/>
            <person name="Xiong C."/>
            <person name="Yue Q."/>
            <person name="Zhang X."/>
        </authorList>
    </citation>
    <scope>NUCLEOTIDE SEQUENCE [LARGE SCALE GENOMIC DNA]</scope>
    <source>
        <strain evidence="7 8">BP5796</strain>
    </source>
</reference>
<dbReference type="EMBL" id="PDLN01000006">
    <property type="protein sequence ID" value="RDW82999.1"/>
    <property type="molecule type" value="Genomic_DNA"/>
</dbReference>
<comment type="subcellular location">
    <subcellularLocation>
        <location evidence="1">Cytoplasm</location>
    </subcellularLocation>
</comment>
<dbReference type="PROSITE" id="PS50082">
    <property type="entry name" value="WD_REPEATS_2"/>
    <property type="match status" value="2"/>
</dbReference>
<protein>
    <submittedName>
        <fullName evidence="7">Uncharacterized protein</fullName>
    </submittedName>
</protein>
<dbReference type="Proteomes" id="UP000256328">
    <property type="component" value="Unassembled WGS sequence"/>
</dbReference>
<dbReference type="Gene3D" id="2.130.10.10">
    <property type="entry name" value="YVTN repeat-like/Quinoprotein amine dehydrogenase"/>
    <property type="match status" value="1"/>
</dbReference>
<feature type="repeat" description="WD" evidence="6">
    <location>
        <begin position="134"/>
        <end position="176"/>
    </location>
</feature>
<evidence type="ECO:0000256" key="5">
    <source>
        <dbReference type="ARBA" id="ARBA00038145"/>
    </source>
</evidence>
<keyword evidence="4" id="KW-0677">Repeat</keyword>
<dbReference type="GO" id="GO:0000398">
    <property type="term" value="P:mRNA splicing, via spliceosome"/>
    <property type="evidence" value="ECO:0007669"/>
    <property type="project" value="TreeGrafter"/>
</dbReference>
<dbReference type="AlphaFoldDB" id="A0A3D8S9G5"/>
<evidence type="ECO:0000313" key="7">
    <source>
        <dbReference type="EMBL" id="RDW82999.1"/>
    </source>
</evidence>
<keyword evidence="8" id="KW-1185">Reference proteome</keyword>
<comment type="similarity">
    <text evidence="5">Belongs to the WD repeat MORG1 family.</text>
</comment>
<sequence length="374" mass="40335">MTMAFPSKPLTQLLGSNGTLPCQLPSTQRKLTTLSGPVHALTYSSSPSTYILTGSSDRQIRLYNPSRPAAAASQNPLEPVRATQLIQTYSAHGYEVLDISVARDNASFASVGGDRNVFLWDVTTAKTIRRFGGNQGHTRRVNSVTFAGADDSVLVSGSFDASVRLWDLKAQSQKPIMALEEARDSISCVLVGGGGNGEYEIVAGSVDGRVRYYDIRMGRLETDVIGAPITSLCRTRDGKGVLVGSLDNTLRLMDRDSAGLLKAYKGEGWKNDEFRLRSCFGGNERWVLSGNEDTSRCPSGEGEVVVWDTLSGNVAERIRVPAGPDDGKKRIGADGKVKERKNVISCVTWKENGRSDQWCCAGTDGIVTVFGPSS</sequence>
<dbReference type="PROSITE" id="PS00678">
    <property type="entry name" value="WD_REPEATS_1"/>
    <property type="match status" value="1"/>
</dbReference>
<keyword evidence="3 6" id="KW-0853">WD repeat</keyword>
<dbReference type="InterPro" id="IPR036322">
    <property type="entry name" value="WD40_repeat_dom_sf"/>
</dbReference>
<dbReference type="GO" id="GO:0071013">
    <property type="term" value="C:catalytic step 2 spliceosome"/>
    <property type="evidence" value="ECO:0007669"/>
    <property type="project" value="TreeGrafter"/>
</dbReference>
<comment type="caution">
    <text evidence="7">The sequence shown here is derived from an EMBL/GenBank/DDBJ whole genome shotgun (WGS) entry which is preliminary data.</text>
</comment>
<organism evidence="7 8">
    <name type="scientific">Coleophoma crateriformis</name>
    <dbReference type="NCBI Taxonomy" id="565419"/>
    <lineage>
        <taxon>Eukaryota</taxon>
        <taxon>Fungi</taxon>
        <taxon>Dikarya</taxon>
        <taxon>Ascomycota</taxon>
        <taxon>Pezizomycotina</taxon>
        <taxon>Leotiomycetes</taxon>
        <taxon>Helotiales</taxon>
        <taxon>Dermateaceae</taxon>
        <taxon>Coleophoma</taxon>
    </lineage>
</organism>
<dbReference type="GO" id="GO:0005737">
    <property type="term" value="C:cytoplasm"/>
    <property type="evidence" value="ECO:0007669"/>
    <property type="project" value="UniProtKB-SubCell"/>
</dbReference>
<evidence type="ECO:0000256" key="2">
    <source>
        <dbReference type="ARBA" id="ARBA00022490"/>
    </source>
</evidence>
<feature type="repeat" description="WD" evidence="6">
    <location>
        <begin position="89"/>
        <end position="130"/>
    </location>
</feature>
<dbReference type="PANTHER" id="PTHR22842:SF3">
    <property type="entry name" value="WD REPEAT DOMAIN-CONTAINING PROTEIN 83"/>
    <property type="match status" value="1"/>
</dbReference>
<dbReference type="InterPro" id="IPR051980">
    <property type="entry name" value="WD_repeat_MORG1"/>
</dbReference>
<evidence type="ECO:0000256" key="4">
    <source>
        <dbReference type="ARBA" id="ARBA00022737"/>
    </source>
</evidence>
<name>A0A3D8S9G5_9HELO</name>
<dbReference type="PROSITE" id="PS50294">
    <property type="entry name" value="WD_REPEATS_REGION"/>
    <property type="match status" value="2"/>
</dbReference>
<dbReference type="Pfam" id="PF00400">
    <property type="entry name" value="WD40"/>
    <property type="match status" value="3"/>
</dbReference>
<evidence type="ECO:0000256" key="3">
    <source>
        <dbReference type="ARBA" id="ARBA00022574"/>
    </source>
</evidence>
<evidence type="ECO:0000313" key="8">
    <source>
        <dbReference type="Proteomes" id="UP000256328"/>
    </source>
</evidence>
<dbReference type="PRINTS" id="PR00320">
    <property type="entry name" value="GPROTEINBRPT"/>
</dbReference>
<dbReference type="SMART" id="SM00320">
    <property type="entry name" value="WD40"/>
    <property type="match status" value="6"/>
</dbReference>
<dbReference type="InterPro" id="IPR015943">
    <property type="entry name" value="WD40/YVTN_repeat-like_dom_sf"/>
</dbReference>
<dbReference type="InterPro" id="IPR019775">
    <property type="entry name" value="WD40_repeat_CS"/>
</dbReference>
<evidence type="ECO:0000256" key="6">
    <source>
        <dbReference type="PROSITE-ProRule" id="PRU00221"/>
    </source>
</evidence>
<gene>
    <name evidence="7" type="ORF">BP5796_04490</name>
</gene>
<proteinExistence type="inferred from homology"/>
<dbReference type="InterPro" id="IPR001680">
    <property type="entry name" value="WD40_rpt"/>
</dbReference>
<accession>A0A3D8S9G5</accession>
<keyword evidence="2" id="KW-0963">Cytoplasm</keyword>
<dbReference type="SUPFAM" id="SSF50978">
    <property type="entry name" value="WD40 repeat-like"/>
    <property type="match status" value="1"/>
</dbReference>
<dbReference type="InterPro" id="IPR020472">
    <property type="entry name" value="WD40_PAC1"/>
</dbReference>
<dbReference type="OrthoDB" id="71437at2759"/>